<dbReference type="Gene3D" id="3.40.30.10">
    <property type="entry name" value="Glutaredoxin"/>
    <property type="match status" value="1"/>
</dbReference>
<dbReference type="PROSITE" id="PS50405">
    <property type="entry name" value="GST_CTER"/>
    <property type="match status" value="1"/>
</dbReference>
<dbReference type="Pfam" id="PF13417">
    <property type="entry name" value="GST_N_3"/>
    <property type="match status" value="1"/>
</dbReference>
<dbReference type="InterPro" id="IPR036249">
    <property type="entry name" value="Thioredoxin-like_sf"/>
</dbReference>
<proteinExistence type="inferred from homology"/>
<sequence>MIKVWGRDTSSNVQIVVWALTELRVPYERIDAGGKFGRTDTEEYRRMNPNRLVPVLQEGDLTLFESAAIVRYLGARYGGEQFWPSDPARRAPLDMWAEWIKTTFGPALLTGLFWPLVGVPVEKRDLAAIAAAEQRMEGLAAILDERLAKVDPYLGGESICFADILVGTLLYRYFTLDFERADTPHLSAYYDRLTTRPAYAQRVMISYESLRAK</sequence>
<organism evidence="5 6">
    <name type="scientific">Pseudaminobacter soli</name>
    <name type="common">ex Zhang et al. 2022</name>
    <dbReference type="NCBI Taxonomy" id="2831468"/>
    <lineage>
        <taxon>Bacteria</taxon>
        <taxon>Pseudomonadati</taxon>
        <taxon>Pseudomonadota</taxon>
        <taxon>Alphaproteobacteria</taxon>
        <taxon>Hyphomicrobiales</taxon>
        <taxon>Phyllobacteriaceae</taxon>
        <taxon>Pseudaminobacter</taxon>
    </lineage>
</organism>
<dbReference type="RefSeq" id="WP_188253764.1">
    <property type="nucleotide sequence ID" value="NZ_JABVCF010000003.1"/>
</dbReference>
<dbReference type="SFLD" id="SFLDG01150">
    <property type="entry name" value="Main.1:_Beta-like"/>
    <property type="match status" value="1"/>
</dbReference>
<dbReference type="CDD" id="cd03047">
    <property type="entry name" value="GST_N_2"/>
    <property type="match status" value="1"/>
</dbReference>
<keyword evidence="6" id="KW-1185">Reference proteome</keyword>
<comment type="similarity">
    <text evidence="1">Belongs to the GST superfamily.</text>
</comment>
<dbReference type="GO" id="GO:0016740">
    <property type="term" value="F:transferase activity"/>
    <property type="evidence" value="ECO:0007669"/>
    <property type="project" value="UniProtKB-KW"/>
</dbReference>
<protein>
    <submittedName>
        <fullName evidence="5">Glutathione S-transferase family protein</fullName>
    </submittedName>
</protein>
<dbReference type="InterPro" id="IPR004046">
    <property type="entry name" value="GST_C"/>
</dbReference>
<name>A0A942DVZ8_9HYPH</name>
<evidence type="ECO:0000313" key="5">
    <source>
        <dbReference type="EMBL" id="MBS3648194.1"/>
    </source>
</evidence>
<dbReference type="InterPro" id="IPR004045">
    <property type="entry name" value="Glutathione_S-Trfase_N"/>
</dbReference>
<evidence type="ECO:0000256" key="2">
    <source>
        <dbReference type="ARBA" id="ARBA00022679"/>
    </source>
</evidence>
<evidence type="ECO:0000259" key="3">
    <source>
        <dbReference type="PROSITE" id="PS50404"/>
    </source>
</evidence>
<dbReference type="AlphaFoldDB" id="A0A942DVZ8"/>
<dbReference type="Proteomes" id="UP000680348">
    <property type="component" value="Unassembled WGS sequence"/>
</dbReference>
<feature type="domain" description="GST N-terminal" evidence="3">
    <location>
        <begin position="1"/>
        <end position="81"/>
    </location>
</feature>
<dbReference type="SUPFAM" id="SSF47616">
    <property type="entry name" value="GST C-terminal domain-like"/>
    <property type="match status" value="1"/>
</dbReference>
<dbReference type="PANTHER" id="PTHR44051:SF19">
    <property type="entry name" value="DISULFIDE-BOND OXIDOREDUCTASE YFCG"/>
    <property type="match status" value="1"/>
</dbReference>
<dbReference type="PANTHER" id="PTHR44051">
    <property type="entry name" value="GLUTATHIONE S-TRANSFERASE-RELATED"/>
    <property type="match status" value="1"/>
</dbReference>
<dbReference type="SFLD" id="SFLDG00358">
    <property type="entry name" value="Main_(cytGST)"/>
    <property type="match status" value="1"/>
</dbReference>
<keyword evidence="2" id="KW-0808">Transferase</keyword>
<dbReference type="SFLD" id="SFLDS00019">
    <property type="entry name" value="Glutathione_Transferase_(cytos"/>
    <property type="match status" value="1"/>
</dbReference>
<dbReference type="Pfam" id="PF00043">
    <property type="entry name" value="GST_C"/>
    <property type="match status" value="1"/>
</dbReference>
<gene>
    <name evidence="5" type="ORF">KEU06_06080</name>
</gene>
<dbReference type="InterPro" id="IPR036282">
    <property type="entry name" value="Glutathione-S-Trfase_C_sf"/>
</dbReference>
<dbReference type="FunFam" id="3.40.30.10:FF:000039">
    <property type="entry name" value="Glutathione S-transferase domain"/>
    <property type="match status" value="1"/>
</dbReference>
<dbReference type="PROSITE" id="PS50404">
    <property type="entry name" value="GST_NTER"/>
    <property type="match status" value="1"/>
</dbReference>
<evidence type="ECO:0000259" key="4">
    <source>
        <dbReference type="PROSITE" id="PS50405"/>
    </source>
</evidence>
<accession>A0A942DVZ8</accession>
<dbReference type="SUPFAM" id="SSF52833">
    <property type="entry name" value="Thioredoxin-like"/>
    <property type="match status" value="1"/>
</dbReference>
<comment type="caution">
    <text evidence="5">The sequence shown here is derived from an EMBL/GenBank/DDBJ whole genome shotgun (WGS) entry which is preliminary data.</text>
</comment>
<evidence type="ECO:0000313" key="6">
    <source>
        <dbReference type="Proteomes" id="UP000680348"/>
    </source>
</evidence>
<dbReference type="InterPro" id="IPR010987">
    <property type="entry name" value="Glutathione-S-Trfase_C-like"/>
</dbReference>
<feature type="domain" description="GST C-terminal" evidence="4">
    <location>
        <begin position="86"/>
        <end position="213"/>
    </location>
</feature>
<dbReference type="EMBL" id="JAGWCR010000003">
    <property type="protein sequence ID" value="MBS3648194.1"/>
    <property type="molecule type" value="Genomic_DNA"/>
</dbReference>
<reference evidence="5" key="1">
    <citation type="submission" date="2021-04" db="EMBL/GenBank/DDBJ databases">
        <title>Pseudaminobacter soli sp. nov., isolated from paddy soil contaminated by heavy metals.</title>
        <authorList>
            <person name="Zhang K."/>
        </authorList>
    </citation>
    <scope>NUCLEOTIDE SEQUENCE</scope>
    <source>
        <strain evidence="5">19-2017</strain>
    </source>
</reference>
<dbReference type="Gene3D" id="1.20.1050.10">
    <property type="match status" value="1"/>
</dbReference>
<dbReference type="InterPro" id="IPR040079">
    <property type="entry name" value="Glutathione_S-Trfase"/>
</dbReference>
<evidence type="ECO:0000256" key="1">
    <source>
        <dbReference type="ARBA" id="ARBA00007409"/>
    </source>
</evidence>